<feature type="domain" description="Glycosyltransferase 2-like" evidence="1">
    <location>
        <begin position="6"/>
        <end position="155"/>
    </location>
</feature>
<dbReference type="PANTHER" id="PTHR43685:SF2">
    <property type="entry name" value="GLYCOSYLTRANSFERASE 2-LIKE DOMAIN-CONTAINING PROTEIN"/>
    <property type="match status" value="1"/>
</dbReference>
<evidence type="ECO:0000313" key="3">
    <source>
        <dbReference type="Proteomes" id="UP000027982"/>
    </source>
</evidence>
<dbReference type="eggNOG" id="COG1216">
    <property type="taxonomic scope" value="Bacteria"/>
</dbReference>
<evidence type="ECO:0000259" key="1">
    <source>
        <dbReference type="Pfam" id="PF00535"/>
    </source>
</evidence>
<sequence length="296" mass="33086">MARVTVALAVYNGSATIAQALDAVFAQTYRDFDVLVLDDGSTDNTTEIVAKYDCRLIQVENAGLGAGRKRLVEEAAGELVAFVDHDDFWLPEKLEKQVRLIDETGASLVHADGWYVYEDGREVARDLRLPADARSFDHILPSNVVIASTAVFSRKAMLDAGNFVADTVRCSDWYGWLILAPGRTFAHLPEKLVRYSVLSTSLANAGYRFHAAQHYLLTHHILPRRQELFGALPADARARYTKMVVRDIGVALSNMAKHKLAQGDRQESRRLAREALRHAPDVARVWTRAIKTFLPR</sequence>
<dbReference type="HOGENOM" id="CLU_025996_0_5_0"/>
<keyword evidence="3" id="KW-1185">Reference proteome</keyword>
<name>A0A068NUC7_FIMGI</name>
<dbReference type="InterPro" id="IPR001173">
    <property type="entry name" value="Glyco_trans_2-like"/>
</dbReference>
<dbReference type="Gene3D" id="3.90.550.10">
    <property type="entry name" value="Spore Coat Polysaccharide Biosynthesis Protein SpsA, Chain A"/>
    <property type="match status" value="1"/>
</dbReference>
<dbReference type="Pfam" id="PF00535">
    <property type="entry name" value="Glycos_transf_2"/>
    <property type="match status" value="1"/>
</dbReference>
<dbReference type="OrthoDB" id="5291101at2"/>
<protein>
    <submittedName>
        <fullName evidence="2">Putative glycosyltransferase</fullName>
    </submittedName>
</protein>
<dbReference type="InterPro" id="IPR029044">
    <property type="entry name" value="Nucleotide-diphossugar_trans"/>
</dbReference>
<reference evidence="2 3" key="1">
    <citation type="journal article" date="2014" name="PLoS ONE">
        <title>The first complete genome sequence of the class fimbriimonadia in the phylum armatimonadetes.</title>
        <authorList>
            <person name="Hu Z.Y."/>
            <person name="Wang Y.Z."/>
            <person name="Im W.T."/>
            <person name="Wang S.Y."/>
            <person name="Zhao G.P."/>
            <person name="Zheng H.J."/>
            <person name="Quan Z.X."/>
        </authorList>
    </citation>
    <scope>NUCLEOTIDE SEQUENCE [LARGE SCALE GENOMIC DNA]</scope>
    <source>
        <strain evidence="2">Gsoil 348</strain>
    </source>
</reference>
<accession>A0A068NUC7</accession>
<keyword evidence="2" id="KW-0808">Transferase</keyword>
<dbReference type="Proteomes" id="UP000027982">
    <property type="component" value="Chromosome"/>
</dbReference>
<dbReference type="AlphaFoldDB" id="A0A068NUC7"/>
<dbReference type="STRING" id="661478.OP10G_3663"/>
<dbReference type="PANTHER" id="PTHR43685">
    <property type="entry name" value="GLYCOSYLTRANSFERASE"/>
    <property type="match status" value="1"/>
</dbReference>
<dbReference type="RefSeq" id="WP_025229047.1">
    <property type="nucleotide sequence ID" value="NZ_CP007139.1"/>
</dbReference>
<dbReference type="SUPFAM" id="SSF53448">
    <property type="entry name" value="Nucleotide-diphospho-sugar transferases"/>
    <property type="match status" value="1"/>
</dbReference>
<dbReference type="GO" id="GO:0016740">
    <property type="term" value="F:transferase activity"/>
    <property type="evidence" value="ECO:0007669"/>
    <property type="project" value="UniProtKB-KW"/>
</dbReference>
<dbReference type="EMBL" id="CP007139">
    <property type="protein sequence ID" value="AIE87031.1"/>
    <property type="molecule type" value="Genomic_DNA"/>
</dbReference>
<organism evidence="2 3">
    <name type="scientific">Fimbriimonas ginsengisoli Gsoil 348</name>
    <dbReference type="NCBI Taxonomy" id="661478"/>
    <lineage>
        <taxon>Bacteria</taxon>
        <taxon>Bacillati</taxon>
        <taxon>Armatimonadota</taxon>
        <taxon>Fimbriimonadia</taxon>
        <taxon>Fimbriimonadales</taxon>
        <taxon>Fimbriimonadaceae</taxon>
        <taxon>Fimbriimonas</taxon>
    </lineage>
</organism>
<dbReference type="KEGG" id="fgi:OP10G_3663"/>
<gene>
    <name evidence="2" type="ORF">OP10G_3663</name>
</gene>
<evidence type="ECO:0000313" key="2">
    <source>
        <dbReference type="EMBL" id="AIE87031.1"/>
    </source>
</evidence>
<proteinExistence type="predicted"/>
<dbReference type="InterPro" id="IPR050834">
    <property type="entry name" value="Glycosyltransf_2"/>
</dbReference>